<proteinExistence type="predicted"/>
<reference evidence="1" key="2">
    <citation type="submission" date="2019-06" db="EMBL/GenBank/DDBJ databases">
        <title>Genomics analysis of Aphanomyces spp. identifies a new class of oomycete effector associated with host adaptation.</title>
        <authorList>
            <person name="Gaulin E."/>
        </authorList>
    </citation>
    <scope>NUCLEOTIDE SEQUENCE</scope>
    <source>
        <strain evidence="1">CBS 578.67</strain>
    </source>
</reference>
<dbReference type="AlphaFoldDB" id="A0A485KHN1"/>
<dbReference type="EMBL" id="VJMH01002811">
    <property type="protein sequence ID" value="KAF0707622.1"/>
    <property type="molecule type" value="Genomic_DNA"/>
</dbReference>
<gene>
    <name evidence="2" type="primary">Aste57867_6575</name>
    <name evidence="1" type="ORF">As57867_006558</name>
    <name evidence="2" type="ORF">ASTE57867_6575</name>
</gene>
<dbReference type="EMBL" id="CAADRA010002814">
    <property type="protein sequence ID" value="VFT83556.1"/>
    <property type="molecule type" value="Genomic_DNA"/>
</dbReference>
<dbReference type="InterPro" id="IPR052980">
    <property type="entry name" value="Crinkler_effector"/>
</dbReference>
<dbReference type="PANTHER" id="PTHR33129:SF1">
    <property type="entry name" value="ATP-BINDING PROTEIN"/>
    <property type="match status" value="1"/>
</dbReference>
<protein>
    <submittedName>
        <fullName evidence="2">Aste57867_6575 protein</fullName>
    </submittedName>
</protein>
<organism evidence="2 3">
    <name type="scientific">Aphanomyces stellatus</name>
    <dbReference type="NCBI Taxonomy" id="120398"/>
    <lineage>
        <taxon>Eukaryota</taxon>
        <taxon>Sar</taxon>
        <taxon>Stramenopiles</taxon>
        <taxon>Oomycota</taxon>
        <taxon>Saprolegniomycetes</taxon>
        <taxon>Saprolegniales</taxon>
        <taxon>Verrucalvaceae</taxon>
        <taxon>Aphanomyces</taxon>
    </lineage>
</organism>
<dbReference type="PANTHER" id="PTHR33129">
    <property type="entry name" value="PROTEIN KINASE DOMAIN-CONTAINING PROTEIN-RELATED"/>
    <property type="match status" value="1"/>
</dbReference>
<keyword evidence="3" id="KW-1185">Reference proteome</keyword>
<evidence type="ECO:0000313" key="2">
    <source>
        <dbReference type="EMBL" id="VFT83556.1"/>
    </source>
</evidence>
<evidence type="ECO:0000313" key="1">
    <source>
        <dbReference type="EMBL" id="KAF0707622.1"/>
    </source>
</evidence>
<accession>A0A485KHN1</accession>
<dbReference type="OrthoDB" id="19861at2759"/>
<name>A0A485KHN1_9STRA</name>
<dbReference type="Proteomes" id="UP000332933">
    <property type="component" value="Unassembled WGS sequence"/>
</dbReference>
<evidence type="ECO:0000313" key="3">
    <source>
        <dbReference type="Proteomes" id="UP000332933"/>
    </source>
</evidence>
<reference evidence="2 3" key="1">
    <citation type="submission" date="2019-03" db="EMBL/GenBank/DDBJ databases">
        <authorList>
            <person name="Gaulin E."/>
            <person name="Dumas B."/>
        </authorList>
    </citation>
    <scope>NUCLEOTIDE SEQUENCE [LARGE SCALE GENOMIC DNA]</scope>
    <source>
        <strain evidence="2">CBS 568.67</strain>
    </source>
</reference>
<sequence length="650" mass="74505">MASNRPVWYCLVDGKGEAYCETTTHFVNFPSTGFVVEFKDAVHAKNDRILKEYVPSQLVVFANKAEFDKGPKKRVFLRSSATLNKLGSDEDDAFLVVVPTHYLVAPDEDYPAKRKKMIPVPRAAWFTSELTVFCTVELSLSEWLAMTYNGTFENLSWNGKEMEDSKPPMETESSTRTFQRFEMNFPVLMNDNRRSSVFVRPCYNELFKILLDDIEKRIQSVGVTGNPGIGKSRFYSYCVFRLTQQPIEGRILVIDCADKTYIFEDGAFRFISTKEELLQHIFNDKVIRLIDGQSTNLFGWTGVSILFTSPGYSDYKTFMKSTSVQYVMPPWTQKELSIAAEVADITTEEVKDRFQVFGGIARYVFSNKNQVEDHKTSTNEAYSKARGLEIFKVVSRREEVNEKMYSHRLLHMFPQHSSSQAYHGFYVTFGSDKIAEQVYDNVMNESMENLTAFMVINMEDTNSSSFRGKLFEIFCHHHWSSSGQHKLIGKLLHSDSQASQEAEYSIAIPQLVEVRSFSKLSDIPVSEFAEAKALYFRPKQKNFACIDSIYWNGQMCYLLQMTISNDHGIAHESLVKIHDWATKRGINYEYVFVVPKGQVQDYKVQNFLTTTRHVHKTPSKIAQGLVQYAVGVEMVPTLKHSKHLDDLPAN</sequence>